<dbReference type="Proteomes" id="UP000201235">
    <property type="component" value="Segment"/>
</dbReference>
<dbReference type="GeneID" id="15312005"/>
<proteinExistence type="predicted"/>
<name>M4QDM9_9CAUD</name>
<evidence type="ECO:0000313" key="1">
    <source>
        <dbReference type="EMBL" id="AGH26354.1"/>
    </source>
</evidence>
<dbReference type="OrthoDB" id="39781at10239"/>
<sequence>MDYAQMNAYKIIYHNKNTPWDKSEIIAMGEESTYHVMELFNEDVNYDVHCVRSETLLTK</sequence>
<organism evidence="1 2">
    <name type="scientific">Cyanophage P-RSM1</name>
    <dbReference type="NCBI Taxonomy" id="536444"/>
    <lineage>
        <taxon>Viruses</taxon>
        <taxon>Duplodnaviria</taxon>
        <taxon>Heunggongvirae</taxon>
        <taxon>Uroviricota</taxon>
        <taxon>Caudoviricetes</taxon>
        <taxon>Pantevenvirales</taxon>
        <taxon>Kyanoviridae</taxon>
        <taxon>Emcearvirus</taxon>
        <taxon>Emcearvirus gerard</taxon>
    </lineage>
</organism>
<dbReference type="EMBL" id="HQ634175">
    <property type="protein sequence ID" value="AGH26354.1"/>
    <property type="molecule type" value="Genomic_DNA"/>
</dbReference>
<accession>M4QDM9</accession>
<reference evidence="1 2" key="1">
    <citation type="submission" date="2010-11" db="EMBL/GenBank/DDBJ databases">
        <title>The Genome Sequence of Cyanophage P-RSM1.</title>
        <authorList>
            <consortium name="The Broad Institute Genome Sequencing Platform"/>
            <person name="Henn M.R."/>
            <person name="Sullivan M.S."/>
            <person name="Osburne M.S."/>
            <person name="Levin J."/>
            <person name="Malboeuf C."/>
            <person name="Casali M."/>
            <person name="Russ C."/>
            <person name="Lennon N."/>
            <person name="Chapman S.B."/>
            <person name="Erlich R."/>
            <person name="Young S.K."/>
            <person name="Yandava C."/>
            <person name="Zeng Q."/>
            <person name="Alvarado L."/>
            <person name="Anderson S."/>
            <person name="Berlin A."/>
            <person name="Chen Z."/>
            <person name="Freedman E."/>
            <person name="Gellesch M."/>
            <person name="Goldberg J."/>
            <person name="Green L."/>
            <person name="Griggs A."/>
            <person name="Gujja S."/>
            <person name="Heilman E.R."/>
            <person name="Heiman D."/>
            <person name="Hollinger A."/>
            <person name="Howarth C."/>
            <person name="Larson L."/>
            <person name="Mehta T."/>
            <person name="Pearson M."/>
            <person name="Roberts A."/>
            <person name="Ryan E."/>
            <person name="Saif S."/>
            <person name="Shea T."/>
            <person name="Shenoy N."/>
            <person name="Sisk P."/>
            <person name="Stolte C."/>
            <person name="Sykes S."/>
            <person name="White J."/>
            <person name="Yu Q."/>
            <person name="Coleman M.L."/>
            <person name="Huang K.H."/>
            <person name="Weigele P.R."/>
            <person name="DeFrancesco A.S."/>
            <person name="Kern S.E."/>
            <person name="Thompson L.R."/>
            <person name="Fu R."/>
            <person name="Hombeck B."/>
            <person name="Chisholm S.W."/>
            <person name="Haas B."/>
            <person name="Nusbaum C."/>
            <person name="Birren B."/>
        </authorList>
    </citation>
    <scope>NUCLEOTIDE SEQUENCE [LARGE SCALE GENOMIC DNA]</scope>
    <source>
        <strain evidence="1 2">P-RSM1</strain>
    </source>
</reference>
<dbReference type="RefSeq" id="YP_007877589.1">
    <property type="nucleotide sequence ID" value="NC_021071.1"/>
</dbReference>
<evidence type="ECO:0000313" key="2">
    <source>
        <dbReference type="Proteomes" id="UP000201235"/>
    </source>
</evidence>
<dbReference type="KEGG" id="vg:15312005"/>
<keyword evidence="2" id="KW-1185">Reference proteome</keyword>
<gene>
    <name evidence="1" type="ORF">CPPG_00037</name>
</gene>
<protein>
    <submittedName>
        <fullName evidence="1">Uncharacterized protein</fullName>
    </submittedName>
</protein>